<organism evidence="1 2">
    <name type="scientific">Clostridium puniceum</name>
    <dbReference type="NCBI Taxonomy" id="29367"/>
    <lineage>
        <taxon>Bacteria</taxon>
        <taxon>Bacillati</taxon>
        <taxon>Bacillota</taxon>
        <taxon>Clostridia</taxon>
        <taxon>Eubacteriales</taxon>
        <taxon>Clostridiaceae</taxon>
        <taxon>Clostridium</taxon>
    </lineage>
</organism>
<reference evidence="1 2" key="1">
    <citation type="submission" date="2016-05" db="EMBL/GenBank/DDBJ databases">
        <title>Microbial solvent formation.</title>
        <authorList>
            <person name="Poehlein A."/>
            <person name="Montoya Solano J.D."/>
            <person name="Flitsch S."/>
            <person name="Krabben P."/>
            <person name="Duerre P."/>
            <person name="Daniel R."/>
        </authorList>
    </citation>
    <scope>NUCLEOTIDE SEQUENCE [LARGE SCALE GENOMIC DNA]</scope>
    <source>
        <strain evidence="1 2">DSM 2619</strain>
    </source>
</reference>
<accession>A0A1S8TXQ9</accession>
<dbReference type="OrthoDB" id="1629754at2"/>
<dbReference type="AlphaFoldDB" id="A0A1S8TXQ9"/>
<dbReference type="InterPro" id="IPR018755">
    <property type="entry name" value="Phage_Mu_Gp48"/>
</dbReference>
<evidence type="ECO:0008006" key="3">
    <source>
        <dbReference type="Google" id="ProtNLM"/>
    </source>
</evidence>
<keyword evidence="2" id="KW-1185">Reference proteome</keyword>
<evidence type="ECO:0000313" key="1">
    <source>
        <dbReference type="EMBL" id="OOM82508.1"/>
    </source>
</evidence>
<name>A0A1S8TXQ9_9CLOT</name>
<sequence>MYGINEYGTISYADNLAFTEEVTKRIPNLMKYLPKYYYTSNVMKNVQGSNGIELGLLDYKLDDILDQLLIETATWGLDYWEKEYGLETNKLLSYEERREIVRAKKRGRGTTTIAMIKNTAEAFSGGEVSVIPHNEQYYFTVHFIGIKGIPRNMQAFKDMLETIKPAHLNYDFAFTYNTYGDIRDNSFDYGRLENYSHDLIRTTDDIKKGMNI</sequence>
<dbReference type="RefSeq" id="WP_077845531.1">
    <property type="nucleotide sequence ID" value="NZ_LZZM01000011.1"/>
</dbReference>
<proteinExistence type="predicted"/>
<dbReference type="Pfam" id="PF10076">
    <property type="entry name" value="Phage_Mu_Gp48"/>
    <property type="match status" value="1"/>
</dbReference>
<evidence type="ECO:0000313" key="2">
    <source>
        <dbReference type="Proteomes" id="UP000190890"/>
    </source>
</evidence>
<dbReference type="Proteomes" id="UP000190890">
    <property type="component" value="Unassembled WGS sequence"/>
</dbReference>
<dbReference type="STRING" id="29367.CLPUN_02100"/>
<gene>
    <name evidence="1" type="ORF">CLPUN_02100</name>
</gene>
<dbReference type="EMBL" id="LZZM01000011">
    <property type="protein sequence ID" value="OOM82508.1"/>
    <property type="molecule type" value="Genomic_DNA"/>
</dbReference>
<protein>
    <recommendedName>
        <fullName evidence="3">Phage portal protein</fullName>
    </recommendedName>
</protein>
<comment type="caution">
    <text evidence="1">The sequence shown here is derived from an EMBL/GenBank/DDBJ whole genome shotgun (WGS) entry which is preliminary data.</text>
</comment>